<comment type="similarity">
    <text evidence="8">Belongs to the ABC transporter superfamily. Energy-coupling factor EcfA family.</text>
</comment>
<evidence type="ECO:0000313" key="11">
    <source>
        <dbReference type="Proteomes" id="UP000095409"/>
    </source>
</evidence>
<dbReference type="SUPFAM" id="SSF52540">
    <property type="entry name" value="P-loop containing nucleoside triphosphate hydrolases"/>
    <property type="match status" value="1"/>
</dbReference>
<dbReference type="EMBL" id="CYZD01000003">
    <property type="protein sequence ID" value="CUN73182.1"/>
    <property type="molecule type" value="Genomic_DNA"/>
</dbReference>
<dbReference type="InterPro" id="IPR027417">
    <property type="entry name" value="P-loop_NTPase"/>
</dbReference>
<evidence type="ECO:0000259" key="9">
    <source>
        <dbReference type="PROSITE" id="PS50893"/>
    </source>
</evidence>
<dbReference type="CDD" id="cd03225">
    <property type="entry name" value="ABC_cobalt_CbiO_domain1"/>
    <property type="match status" value="1"/>
</dbReference>
<dbReference type="NCBIfam" id="TIGR04521">
    <property type="entry name" value="ECF_ATPase_2"/>
    <property type="match status" value="1"/>
</dbReference>
<evidence type="ECO:0000256" key="5">
    <source>
        <dbReference type="ARBA" id="ARBA00022840"/>
    </source>
</evidence>
<dbReference type="SMART" id="SM00382">
    <property type="entry name" value="AAA"/>
    <property type="match status" value="1"/>
</dbReference>
<evidence type="ECO:0000256" key="2">
    <source>
        <dbReference type="ARBA" id="ARBA00022448"/>
    </source>
</evidence>
<evidence type="ECO:0000256" key="1">
    <source>
        <dbReference type="ARBA" id="ARBA00004202"/>
    </source>
</evidence>
<comment type="function">
    <text evidence="8">ATP-binding (A) component of a common energy-coupling factor (ECF) ABC-transporter complex.</text>
</comment>
<protein>
    <recommendedName>
        <fullName evidence="8">Energy-coupling factor transporter ATP-binding protein EcfA2</fullName>
        <ecNumber evidence="8">7.-.-.-</ecNumber>
    </recommendedName>
</protein>
<keyword evidence="4 8" id="KW-0547">Nucleotide-binding</keyword>
<dbReference type="InterPro" id="IPR003593">
    <property type="entry name" value="AAA+_ATPase"/>
</dbReference>
<dbReference type="InterPro" id="IPR003439">
    <property type="entry name" value="ABC_transporter-like_ATP-bd"/>
</dbReference>
<dbReference type="GO" id="GO:0005524">
    <property type="term" value="F:ATP binding"/>
    <property type="evidence" value="ECO:0007669"/>
    <property type="project" value="UniProtKB-UniRule"/>
</dbReference>
<gene>
    <name evidence="10" type="primary">ecfA2</name>
    <name evidence="10" type="ORF">ERS852394_00784</name>
</gene>
<dbReference type="Pfam" id="PF00005">
    <property type="entry name" value="ABC_tran"/>
    <property type="match status" value="1"/>
</dbReference>
<evidence type="ECO:0000256" key="7">
    <source>
        <dbReference type="ARBA" id="ARBA00023136"/>
    </source>
</evidence>
<keyword evidence="7 8" id="KW-0472">Membrane</keyword>
<keyword evidence="10" id="KW-0378">Hydrolase</keyword>
<accession>A0A173Z9T7</accession>
<feature type="domain" description="ABC transporter" evidence="9">
    <location>
        <begin position="3"/>
        <end position="244"/>
    </location>
</feature>
<proteinExistence type="inferred from homology"/>
<dbReference type="PROSITE" id="PS00211">
    <property type="entry name" value="ABC_TRANSPORTER_1"/>
    <property type="match status" value="1"/>
</dbReference>
<evidence type="ECO:0000256" key="3">
    <source>
        <dbReference type="ARBA" id="ARBA00022475"/>
    </source>
</evidence>
<dbReference type="RefSeq" id="WP_055065726.1">
    <property type="nucleotide sequence ID" value="NZ_CYZD01000003.1"/>
</dbReference>
<keyword evidence="5 8" id="KW-0067">ATP-binding</keyword>
<dbReference type="AlphaFoldDB" id="A0A173Z9T7"/>
<dbReference type="FunFam" id="3.40.50.300:FF:000224">
    <property type="entry name" value="Energy-coupling factor transporter ATP-binding protein EcfA"/>
    <property type="match status" value="1"/>
</dbReference>
<dbReference type="Gene3D" id="3.40.50.300">
    <property type="entry name" value="P-loop containing nucleotide triphosphate hydrolases"/>
    <property type="match status" value="1"/>
</dbReference>
<keyword evidence="6" id="KW-1278">Translocase</keyword>
<sequence>MSIELKNVTYTYSPGTSYEIHALKDINLNIPDGQFIGVIGHTGSGKSTLIQHLNALIRPTSGTVSYNGEDVWAENYNRRALRSEVGLVFQYPEHQLFESDVLSDVCFGPMNQGKSREEAEEEAKKALLQVGFKEKNFKKSPFDLSGGQKKRVAIAGVLAMNPKILILDEPTAGLDPKGRDEILDQIAELHKVRGITIILVSHSMEDVAKYVERLIVVNHGKIAFDDIPKKVFAHYKELEEMGLAAPQITYIMHALKEKGLPVDPADTTVEEAKQDILHALREMNSSLLKGGVQND</sequence>
<keyword evidence="3 8" id="KW-1003">Cell membrane</keyword>
<dbReference type="EC" id="7.-.-.-" evidence="8"/>
<evidence type="ECO:0000313" key="10">
    <source>
        <dbReference type="EMBL" id="CUN73182.1"/>
    </source>
</evidence>
<dbReference type="PROSITE" id="PS50893">
    <property type="entry name" value="ABC_TRANSPORTER_2"/>
    <property type="match status" value="1"/>
</dbReference>
<evidence type="ECO:0000256" key="6">
    <source>
        <dbReference type="ARBA" id="ARBA00022967"/>
    </source>
</evidence>
<dbReference type="GO" id="GO:0042626">
    <property type="term" value="F:ATPase-coupled transmembrane transporter activity"/>
    <property type="evidence" value="ECO:0007669"/>
    <property type="project" value="TreeGrafter"/>
</dbReference>
<dbReference type="InterPro" id="IPR050095">
    <property type="entry name" value="ECF_ABC_transporter_ATP-bd"/>
</dbReference>
<dbReference type="GO" id="GO:0016887">
    <property type="term" value="F:ATP hydrolysis activity"/>
    <property type="evidence" value="ECO:0007669"/>
    <property type="project" value="InterPro"/>
</dbReference>
<dbReference type="Proteomes" id="UP000095409">
    <property type="component" value="Unassembled WGS sequence"/>
</dbReference>
<dbReference type="InterPro" id="IPR030946">
    <property type="entry name" value="EcfA2"/>
</dbReference>
<dbReference type="PANTHER" id="PTHR43553">
    <property type="entry name" value="HEAVY METAL TRANSPORTER"/>
    <property type="match status" value="1"/>
</dbReference>
<dbReference type="GO" id="GO:0043190">
    <property type="term" value="C:ATP-binding cassette (ABC) transporter complex"/>
    <property type="evidence" value="ECO:0007669"/>
    <property type="project" value="TreeGrafter"/>
</dbReference>
<dbReference type="InterPro" id="IPR017871">
    <property type="entry name" value="ABC_transporter-like_CS"/>
</dbReference>
<keyword evidence="2 8" id="KW-0813">Transport</keyword>
<organism evidence="10 11">
    <name type="scientific">Blautia obeum</name>
    <dbReference type="NCBI Taxonomy" id="40520"/>
    <lineage>
        <taxon>Bacteria</taxon>
        <taxon>Bacillati</taxon>
        <taxon>Bacillota</taxon>
        <taxon>Clostridia</taxon>
        <taxon>Lachnospirales</taxon>
        <taxon>Lachnospiraceae</taxon>
        <taxon>Blautia</taxon>
    </lineage>
</organism>
<comment type="subunit">
    <text evidence="8">Forms a stable energy-coupling factor (ECF) transporter complex composed of 2 membrane-embedded substrate-binding proteins (S component), 2 ATP-binding proteins (A component) and 2 transmembrane proteins (T component).</text>
</comment>
<evidence type="ECO:0000256" key="4">
    <source>
        <dbReference type="ARBA" id="ARBA00022741"/>
    </source>
</evidence>
<evidence type="ECO:0000256" key="8">
    <source>
        <dbReference type="RuleBase" id="RU365104"/>
    </source>
</evidence>
<name>A0A173Z9T7_9FIRM</name>
<dbReference type="PANTHER" id="PTHR43553:SF27">
    <property type="entry name" value="ENERGY-COUPLING FACTOR TRANSPORTER ATP-BINDING PROTEIN ECFA2"/>
    <property type="match status" value="1"/>
</dbReference>
<reference evidence="10 11" key="1">
    <citation type="submission" date="2015-09" db="EMBL/GenBank/DDBJ databases">
        <authorList>
            <consortium name="Pathogen Informatics"/>
        </authorList>
    </citation>
    <scope>NUCLEOTIDE SEQUENCE [LARGE SCALE GENOMIC DNA]</scope>
    <source>
        <strain evidence="10 11">2789STDY5608837</strain>
    </source>
</reference>
<comment type="subcellular location">
    <subcellularLocation>
        <location evidence="1 8">Cell membrane</location>
        <topology evidence="1 8">Peripheral membrane protein</topology>
    </subcellularLocation>
</comment>
<dbReference type="InterPro" id="IPR015856">
    <property type="entry name" value="ABC_transpr_CbiO/EcfA_su"/>
</dbReference>